<dbReference type="InterPro" id="IPR007111">
    <property type="entry name" value="NACHT_NTPase"/>
</dbReference>
<name>G9PB42_HYPAI</name>
<comment type="caution">
    <text evidence="4">The sequence shown here is derived from an EMBL/GenBank/DDBJ whole genome shotgun (WGS) entry which is preliminary data.</text>
</comment>
<evidence type="ECO:0000256" key="2">
    <source>
        <dbReference type="SAM" id="MobiDB-lite"/>
    </source>
</evidence>
<gene>
    <name evidence="4" type="ORF">TRIATDRAFT_41622</name>
</gene>
<accession>G9PB42</accession>
<reference evidence="4 5" key="1">
    <citation type="journal article" date="2011" name="Genome Biol.">
        <title>Comparative genome sequence analysis underscores mycoparasitism as the ancestral life style of Trichoderma.</title>
        <authorList>
            <person name="Kubicek C.P."/>
            <person name="Herrera-Estrella A."/>
            <person name="Seidl-Seiboth V."/>
            <person name="Martinez D.A."/>
            <person name="Druzhinina I.S."/>
            <person name="Thon M."/>
            <person name="Zeilinger S."/>
            <person name="Casas-Flores S."/>
            <person name="Horwitz B.A."/>
            <person name="Mukherjee P.K."/>
            <person name="Mukherjee M."/>
            <person name="Kredics L."/>
            <person name="Alcaraz L.D."/>
            <person name="Aerts A."/>
            <person name="Antal Z."/>
            <person name="Atanasova L."/>
            <person name="Cervantes-Badillo M.G."/>
            <person name="Challacombe J."/>
            <person name="Chertkov O."/>
            <person name="McCluskey K."/>
            <person name="Coulpier F."/>
            <person name="Deshpande N."/>
            <person name="von Doehren H."/>
            <person name="Ebbole D.J."/>
            <person name="Esquivel-Naranjo E.U."/>
            <person name="Fekete E."/>
            <person name="Flipphi M."/>
            <person name="Glaser F."/>
            <person name="Gomez-Rodriguez E.Y."/>
            <person name="Gruber S."/>
            <person name="Han C."/>
            <person name="Henrissat B."/>
            <person name="Hermosa R."/>
            <person name="Hernandez-Onate M."/>
            <person name="Karaffa L."/>
            <person name="Kosti I."/>
            <person name="Le Crom S."/>
            <person name="Lindquist E."/>
            <person name="Lucas S."/>
            <person name="Luebeck M."/>
            <person name="Luebeck P.S."/>
            <person name="Margeot A."/>
            <person name="Metz B."/>
            <person name="Misra M."/>
            <person name="Nevalainen H."/>
            <person name="Omann M."/>
            <person name="Packer N."/>
            <person name="Perrone G."/>
            <person name="Uresti-Rivera E.E."/>
            <person name="Salamov A."/>
            <person name="Schmoll M."/>
            <person name="Seiboth B."/>
            <person name="Shapiro H."/>
            <person name="Sukno S."/>
            <person name="Tamayo-Ramos J.A."/>
            <person name="Tisch D."/>
            <person name="Wiest A."/>
            <person name="Wilkinson H.H."/>
            <person name="Zhang M."/>
            <person name="Coutinho P.M."/>
            <person name="Kenerley C.M."/>
            <person name="Monte E."/>
            <person name="Baker S.E."/>
            <person name="Grigoriev I.V."/>
        </authorList>
    </citation>
    <scope>NUCLEOTIDE SEQUENCE [LARGE SCALE GENOMIC DNA]</scope>
    <source>
        <strain evidence="5">ATCC 20476 / IMI 206040</strain>
    </source>
</reference>
<organism evidence="4 5">
    <name type="scientific">Hypocrea atroviridis (strain ATCC 20476 / IMI 206040)</name>
    <name type="common">Trichoderma atroviride</name>
    <dbReference type="NCBI Taxonomy" id="452589"/>
    <lineage>
        <taxon>Eukaryota</taxon>
        <taxon>Fungi</taxon>
        <taxon>Dikarya</taxon>
        <taxon>Ascomycota</taxon>
        <taxon>Pezizomycotina</taxon>
        <taxon>Sordariomycetes</taxon>
        <taxon>Hypocreomycetidae</taxon>
        <taxon>Hypocreales</taxon>
        <taxon>Hypocreaceae</taxon>
        <taxon>Trichoderma</taxon>
    </lineage>
</organism>
<dbReference type="Proteomes" id="UP000005426">
    <property type="component" value="Unassembled WGS sequence"/>
</dbReference>
<dbReference type="PROSITE" id="PS50837">
    <property type="entry name" value="NACHT"/>
    <property type="match status" value="1"/>
</dbReference>
<dbReference type="STRING" id="452589.G9PB42"/>
<dbReference type="eggNOG" id="ENOG502SHWY">
    <property type="taxonomic scope" value="Eukaryota"/>
</dbReference>
<dbReference type="OrthoDB" id="443402at2759"/>
<protein>
    <recommendedName>
        <fullName evidence="3">NACHT domain-containing protein</fullName>
    </recommendedName>
</protein>
<evidence type="ECO:0000259" key="3">
    <source>
        <dbReference type="PROSITE" id="PS50837"/>
    </source>
</evidence>
<dbReference type="InterPro" id="IPR027417">
    <property type="entry name" value="P-loop_NTPase"/>
</dbReference>
<feature type="region of interest" description="Disordered" evidence="2">
    <location>
        <begin position="869"/>
        <end position="898"/>
    </location>
</feature>
<dbReference type="HOGENOM" id="CLU_002341_6_3_1"/>
<dbReference type="PANTHER" id="PTHR10039">
    <property type="entry name" value="AMELOGENIN"/>
    <property type="match status" value="1"/>
</dbReference>
<proteinExistence type="predicted"/>
<dbReference type="SUPFAM" id="SSF52540">
    <property type="entry name" value="P-loop containing nucleoside triphosphate hydrolases"/>
    <property type="match status" value="1"/>
</dbReference>
<evidence type="ECO:0000313" key="4">
    <source>
        <dbReference type="EMBL" id="EHK40223.1"/>
    </source>
</evidence>
<keyword evidence="5" id="KW-1185">Reference proteome</keyword>
<sequence length="915" mass="104483">ILTIARNRSDMDAVSALGVAAAVVQFADFGYRLIKRAHELYKSPTGQYLEHIELSVVSQDLLRLADDIGAKLGENKGSAAEIYVRLHGECMSTNDELQSILSKLEAKGSTKIKLAADIIRAMFREVAAASDIEKLANRLGEIRQQMNVAMLYMLLDEARENGVELRQFARQQANMIATLDRIDSTTKQFSTDIIGLIDKWPISNQAETDKMVRYVLSDKWNASKYAKQTVFDEKQDDGKVNKVCQSLYFESISHRETSIPKRHKATFEWIFREPRILEDGRALWSSFPPWLRGDSPDIYWITGKPGAGKSTLTKFISQDPRFKDLLQEWATGSQLLIVRFFSWTSGANRLQKSQEGLFKTLLFEAIQQRPQLVIDIFPARWFLLQSFNGNIKLPDLTRDDLKVGFRNLLSATGDKVKLTLLIDGLDEFTEDQHEDHRDLVRLLRDANAEPGVKICISSRPWNVFRDEYGNNPMLQLENLTREDIKSFVQEQLELSPGYYDFAATDPEAARKIITDIVDKSQGVFLWVSVVSGMLEAALQEGTNISDLQATINNLPKEVDNLFRYIWNRTSKRFRAEASTYFLLMNTCRRLETDLFALTLWFGDKELPVDFATVNLTSTFLTGVIKSLERKLMSRTGGLLELRVSSSDVHAKKPEDVRVDYMHRTASDWVSDNWASIASAADHSFNPFIFFVKGQALSVILTTKPTLDRFTQCKFTRLTGVYWENWVEFSDFQNIISDMMQQIGQTLSCANFLEVSARFPIHAYLKHMMQENLDLFSTAAHYYGILNNVIFGESWFHDPEGRLDLLDFLTQEKYPLRLDCLCKTKNEVEYVNFIVSVKYSRQHPFFTYFTQVIHILESRISQPALQADQNRAAISSGGGDTSGTSVASEPQHQTPKPKLRDKLREFFGEIFGRKQS</sequence>
<dbReference type="EMBL" id="ABDG02000028">
    <property type="protein sequence ID" value="EHK40223.1"/>
    <property type="molecule type" value="Genomic_DNA"/>
</dbReference>
<dbReference type="AlphaFoldDB" id="G9PB42"/>
<feature type="domain" description="NACHT" evidence="3">
    <location>
        <begin position="297"/>
        <end position="460"/>
    </location>
</feature>
<dbReference type="Gene3D" id="3.40.50.300">
    <property type="entry name" value="P-loop containing nucleotide triphosphate hydrolases"/>
    <property type="match status" value="1"/>
</dbReference>
<evidence type="ECO:0000313" key="5">
    <source>
        <dbReference type="Proteomes" id="UP000005426"/>
    </source>
</evidence>
<dbReference type="Pfam" id="PF25053">
    <property type="entry name" value="DUF7791"/>
    <property type="match status" value="1"/>
</dbReference>
<keyword evidence="1" id="KW-0677">Repeat</keyword>
<dbReference type="PANTHER" id="PTHR10039:SF5">
    <property type="entry name" value="NACHT DOMAIN-CONTAINING PROTEIN"/>
    <property type="match status" value="1"/>
</dbReference>
<dbReference type="InterPro" id="IPR056693">
    <property type="entry name" value="DUF7791"/>
</dbReference>
<dbReference type="Pfam" id="PF24883">
    <property type="entry name" value="NPHP3_N"/>
    <property type="match status" value="1"/>
</dbReference>
<dbReference type="InterPro" id="IPR056884">
    <property type="entry name" value="NPHP3-like_N"/>
</dbReference>
<feature type="non-terminal residue" evidence="4">
    <location>
        <position position="1"/>
    </location>
</feature>
<dbReference type="OMA" id="MQDRREW"/>
<evidence type="ECO:0000256" key="1">
    <source>
        <dbReference type="ARBA" id="ARBA00022737"/>
    </source>
</evidence>